<gene>
    <name evidence="3" type="ORF">ZOSMA_101G00100</name>
</gene>
<keyword evidence="2" id="KW-0812">Transmembrane</keyword>
<accession>A0A0K9Q576</accession>
<evidence type="ECO:0000256" key="1">
    <source>
        <dbReference type="SAM" id="MobiDB-lite"/>
    </source>
</evidence>
<comment type="caution">
    <text evidence="3">The sequence shown here is derived from an EMBL/GenBank/DDBJ whole genome shotgun (WGS) entry which is preliminary data.</text>
</comment>
<sequence length="86" mass="9904">MGKTFLVQLDDSSSSGESETSKSFDCLFIIFIIVIIIVLIIVASISVPIYLQQHKKKPERKRYLVRVPYTPQFCLKPQEKEKEGKE</sequence>
<dbReference type="AlphaFoldDB" id="A0A0K9Q576"/>
<feature type="region of interest" description="Disordered" evidence="1">
    <location>
        <begin position="1"/>
        <end position="21"/>
    </location>
</feature>
<organism evidence="3 4">
    <name type="scientific">Zostera marina</name>
    <name type="common">Eelgrass</name>
    <dbReference type="NCBI Taxonomy" id="29655"/>
    <lineage>
        <taxon>Eukaryota</taxon>
        <taxon>Viridiplantae</taxon>
        <taxon>Streptophyta</taxon>
        <taxon>Embryophyta</taxon>
        <taxon>Tracheophyta</taxon>
        <taxon>Spermatophyta</taxon>
        <taxon>Magnoliopsida</taxon>
        <taxon>Liliopsida</taxon>
        <taxon>Zosteraceae</taxon>
        <taxon>Zostera</taxon>
    </lineage>
</organism>
<keyword evidence="4" id="KW-1185">Reference proteome</keyword>
<evidence type="ECO:0000313" key="3">
    <source>
        <dbReference type="EMBL" id="KMZ76426.1"/>
    </source>
</evidence>
<proteinExistence type="predicted"/>
<evidence type="ECO:0000256" key="2">
    <source>
        <dbReference type="SAM" id="Phobius"/>
    </source>
</evidence>
<keyword evidence="2" id="KW-1133">Transmembrane helix</keyword>
<dbReference type="Proteomes" id="UP000036987">
    <property type="component" value="Unassembled WGS sequence"/>
</dbReference>
<feature type="compositionally biased region" description="Low complexity" evidence="1">
    <location>
        <begin position="12"/>
        <end position="21"/>
    </location>
</feature>
<dbReference type="EMBL" id="LFYR01000025">
    <property type="protein sequence ID" value="KMZ76426.1"/>
    <property type="molecule type" value="Genomic_DNA"/>
</dbReference>
<protein>
    <submittedName>
        <fullName evidence="3">Uncharacterized protein</fullName>
    </submittedName>
</protein>
<feature type="transmembrane region" description="Helical" evidence="2">
    <location>
        <begin position="27"/>
        <end position="51"/>
    </location>
</feature>
<keyword evidence="2" id="KW-0472">Membrane</keyword>
<name>A0A0K9Q576_ZOSMR</name>
<reference evidence="4" key="1">
    <citation type="journal article" date="2016" name="Nature">
        <title>The genome of the seagrass Zostera marina reveals angiosperm adaptation to the sea.</title>
        <authorList>
            <person name="Olsen J.L."/>
            <person name="Rouze P."/>
            <person name="Verhelst B."/>
            <person name="Lin Y.-C."/>
            <person name="Bayer T."/>
            <person name="Collen J."/>
            <person name="Dattolo E."/>
            <person name="De Paoli E."/>
            <person name="Dittami S."/>
            <person name="Maumus F."/>
            <person name="Michel G."/>
            <person name="Kersting A."/>
            <person name="Lauritano C."/>
            <person name="Lohaus R."/>
            <person name="Toepel M."/>
            <person name="Tonon T."/>
            <person name="Vanneste K."/>
            <person name="Amirebrahimi M."/>
            <person name="Brakel J."/>
            <person name="Bostroem C."/>
            <person name="Chovatia M."/>
            <person name="Grimwood J."/>
            <person name="Jenkins J.W."/>
            <person name="Jueterbock A."/>
            <person name="Mraz A."/>
            <person name="Stam W.T."/>
            <person name="Tice H."/>
            <person name="Bornberg-Bauer E."/>
            <person name="Green P.J."/>
            <person name="Pearson G.A."/>
            <person name="Procaccini G."/>
            <person name="Duarte C.M."/>
            <person name="Schmutz J."/>
            <person name="Reusch T.B.H."/>
            <person name="Van de Peer Y."/>
        </authorList>
    </citation>
    <scope>NUCLEOTIDE SEQUENCE [LARGE SCALE GENOMIC DNA]</scope>
    <source>
        <strain evidence="4">cv. Finnish</strain>
    </source>
</reference>
<evidence type="ECO:0000313" key="4">
    <source>
        <dbReference type="Proteomes" id="UP000036987"/>
    </source>
</evidence>